<dbReference type="Proteomes" id="UP001054811">
    <property type="component" value="Chromosome"/>
</dbReference>
<evidence type="ECO:0000313" key="1">
    <source>
        <dbReference type="EMBL" id="UUT35024.1"/>
    </source>
</evidence>
<gene>
    <name evidence="1" type="ORF">L2X98_32400</name>
</gene>
<proteinExistence type="predicted"/>
<sequence length="65" mass="6930">MRTIMSASAAAPEVSRLRARLEQMQGRRLDAPVLPTLPALAELARGGLRPGAAYAVGPSASRCWR</sequence>
<evidence type="ECO:0000313" key="2">
    <source>
        <dbReference type="Proteomes" id="UP001054811"/>
    </source>
</evidence>
<reference evidence="1" key="1">
    <citation type="submission" date="2022-01" db="EMBL/GenBank/DDBJ databases">
        <title>Microbacterium eymi and Microbacterium rhizovicinus sp. nov., isolated from the rhizospheric soil of Elymus tsukushiensis, a plant native to the Dokdo Islands, Republic of Korea.</title>
        <authorList>
            <person name="Hwang Y.J."/>
        </authorList>
    </citation>
    <scope>NUCLEOTIDE SEQUENCE</scope>
    <source>
        <strain evidence="1">KUDC0405</strain>
    </source>
</reference>
<dbReference type="RefSeq" id="WP_259611566.1">
    <property type="nucleotide sequence ID" value="NZ_CP091139.2"/>
</dbReference>
<keyword evidence="2" id="KW-1185">Reference proteome</keyword>
<name>A0ABY5NIT4_9MICO</name>
<organism evidence="1 2">
    <name type="scientific">Microbacterium elymi</name>
    <dbReference type="NCBI Taxonomy" id="2909587"/>
    <lineage>
        <taxon>Bacteria</taxon>
        <taxon>Bacillati</taxon>
        <taxon>Actinomycetota</taxon>
        <taxon>Actinomycetes</taxon>
        <taxon>Micrococcales</taxon>
        <taxon>Microbacteriaceae</taxon>
        <taxon>Microbacterium</taxon>
    </lineage>
</organism>
<protein>
    <submittedName>
        <fullName evidence="1">Uncharacterized protein</fullName>
    </submittedName>
</protein>
<accession>A0ABY5NIT4</accession>
<dbReference type="EMBL" id="CP091139">
    <property type="protein sequence ID" value="UUT35024.1"/>
    <property type="molecule type" value="Genomic_DNA"/>
</dbReference>